<name>A0A078AFD5_STYLE</name>
<feature type="region of interest" description="Disordered" evidence="1">
    <location>
        <begin position="140"/>
        <end position="160"/>
    </location>
</feature>
<protein>
    <submittedName>
        <fullName evidence="2">Uncharacterized protein</fullName>
    </submittedName>
</protein>
<feature type="region of interest" description="Disordered" evidence="1">
    <location>
        <begin position="105"/>
        <end position="124"/>
    </location>
</feature>
<dbReference type="Proteomes" id="UP000039865">
    <property type="component" value="Unassembled WGS sequence"/>
</dbReference>
<organism evidence="2 3">
    <name type="scientific">Stylonychia lemnae</name>
    <name type="common">Ciliate</name>
    <dbReference type="NCBI Taxonomy" id="5949"/>
    <lineage>
        <taxon>Eukaryota</taxon>
        <taxon>Sar</taxon>
        <taxon>Alveolata</taxon>
        <taxon>Ciliophora</taxon>
        <taxon>Intramacronucleata</taxon>
        <taxon>Spirotrichea</taxon>
        <taxon>Stichotrichia</taxon>
        <taxon>Sporadotrichida</taxon>
        <taxon>Oxytrichidae</taxon>
        <taxon>Stylonychinae</taxon>
        <taxon>Stylonychia</taxon>
    </lineage>
</organism>
<feature type="compositionally biased region" description="Polar residues" evidence="1">
    <location>
        <begin position="185"/>
        <end position="194"/>
    </location>
</feature>
<feature type="region of interest" description="Disordered" evidence="1">
    <location>
        <begin position="424"/>
        <end position="443"/>
    </location>
</feature>
<feature type="region of interest" description="Disordered" evidence="1">
    <location>
        <begin position="365"/>
        <end position="401"/>
    </location>
</feature>
<evidence type="ECO:0000313" key="3">
    <source>
        <dbReference type="Proteomes" id="UP000039865"/>
    </source>
</evidence>
<evidence type="ECO:0000313" key="2">
    <source>
        <dbReference type="EMBL" id="CDW80875.1"/>
    </source>
</evidence>
<keyword evidence="3" id="KW-1185">Reference proteome</keyword>
<dbReference type="InParanoid" id="A0A078AFD5"/>
<gene>
    <name evidence="2" type="primary">Contig10922.g11672</name>
    <name evidence="2" type="ORF">STYLEM_9880</name>
</gene>
<reference evidence="2 3" key="1">
    <citation type="submission" date="2014-06" db="EMBL/GenBank/DDBJ databases">
        <authorList>
            <person name="Swart Estienne"/>
        </authorList>
    </citation>
    <scope>NUCLEOTIDE SEQUENCE [LARGE SCALE GENOMIC DNA]</scope>
    <source>
        <strain evidence="2 3">130c</strain>
    </source>
</reference>
<dbReference type="EMBL" id="CCKQ01009389">
    <property type="protein sequence ID" value="CDW80875.1"/>
    <property type="molecule type" value="Genomic_DNA"/>
</dbReference>
<feature type="compositionally biased region" description="Low complexity" evidence="1">
    <location>
        <begin position="195"/>
        <end position="213"/>
    </location>
</feature>
<feature type="compositionally biased region" description="Polar residues" evidence="1">
    <location>
        <begin position="222"/>
        <end position="231"/>
    </location>
</feature>
<accession>A0A078AFD5</accession>
<evidence type="ECO:0000256" key="1">
    <source>
        <dbReference type="SAM" id="MobiDB-lite"/>
    </source>
</evidence>
<dbReference type="AlphaFoldDB" id="A0A078AFD5"/>
<sequence length="504" mass="58044">MSVYSGFATRQQETFYTKLIEKLIEILQQKVLSAYQLTFFDERMFAKKIVKIHKTLNLLEKQKYLEPFNSYIQSQVKFSQQHQINHQRQLSSQQKYTVTRGIKETVDEHDEEEDSPNKSQTQLLYHNTSELAQRKPKVIKKTRERFTAQQSTRRYRDQLDLNKTSNIYTANNRNYVNYDEQNQLNNNESLSYGPNSDNRQQFFNQRNNSSVSQEQKKRHRVNSTQQKSYNQSGIGMGIFSKEYGNVMTLAQSQSPSKKEANYASANIYQRARISEQINQIQRQKIEPLSQGVSPHNVSTDQQKSYNNTQLISEGLQDMMLQRKPKPTQIQKFNMIVKRKQKNSKYISQVNNNSNNHTLDDFFYSQSQQQPQQTNKSHLPSSVDKRFSDNRPPLNLSKISATDQRMQYSYNDSALTYNTSQSVNTSKVLQNQQQSKRNTSRNKANQNLQTALGSQNANLMNTGNSSVNQADTSRGVGVGLIGTGSTPGGPNNQQLTNLTFNIILS</sequence>
<dbReference type="OrthoDB" id="295427at2759"/>
<proteinExistence type="predicted"/>
<feature type="region of interest" description="Disordered" evidence="1">
    <location>
        <begin position="185"/>
        <end position="231"/>
    </location>
</feature>